<dbReference type="Proteomes" id="UP001152797">
    <property type="component" value="Unassembled WGS sequence"/>
</dbReference>
<feature type="region of interest" description="Disordered" evidence="2">
    <location>
        <begin position="356"/>
        <end position="388"/>
    </location>
</feature>
<evidence type="ECO:0000256" key="1">
    <source>
        <dbReference type="SAM" id="Coils"/>
    </source>
</evidence>
<gene>
    <name evidence="4" type="ORF">C1SCF055_LOCUS9352</name>
</gene>
<keyword evidence="6" id="KW-1185">Reference proteome</keyword>
<feature type="compositionally biased region" description="Low complexity" evidence="2">
    <location>
        <begin position="122"/>
        <end position="150"/>
    </location>
</feature>
<organism evidence="4">
    <name type="scientific">Cladocopium goreaui</name>
    <dbReference type="NCBI Taxonomy" id="2562237"/>
    <lineage>
        <taxon>Eukaryota</taxon>
        <taxon>Sar</taxon>
        <taxon>Alveolata</taxon>
        <taxon>Dinophyceae</taxon>
        <taxon>Suessiales</taxon>
        <taxon>Symbiodiniaceae</taxon>
        <taxon>Cladocopium</taxon>
    </lineage>
</organism>
<evidence type="ECO:0000313" key="6">
    <source>
        <dbReference type="Proteomes" id="UP001152797"/>
    </source>
</evidence>
<dbReference type="EMBL" id="CAMXCT010000646">
    <property type="protein sequence ID" value="CAI3981579.1"/>
    <property type="molecule type" value="Genomic_DNA"/>
</dbReference>
<feature type="signal peptide" evidence="3">
    <location>
        <begin position="1"/>
        <end position="25"/>
    </location>
</feature>
<keyword evidence="1" id="KW-0175">Coiled coil</keyword>
<keyword evidence="3" id="KW-0732">Signal</keyword>
<feature type="compositionally biased region" description="Basic residues" evidence="2">
    <location>
        <begin position="152"/>
        <end position="167"/>
    </location>
</feature>
<feature type="chain" id="PRO_5043269895" evidence="3">
    <location>
        <begin position="26"/>
        <end position="388"/>
    </location>
</feature>
<feature type="coiled-coil region" evidence="1">
    <location>
        <begin position="296"/>
        <end position="325"/>
    </location>
</feature>
<reference evidence="4" key="1">
    <citation type="submission" date="2022-10" db="EMBL/GenBank/DDBJ databases">
        <authorList>
            <person name="Chen Y."/>
            <person name="Dougan E. K."/>
            <person name="Chan C."/>
            <person name="Rhodes N."/>
            <person name="Thang M."/>
        </authorList>
    </citation>
    <scope>NUCLEOTIDE SEQUENCE</scope>
</reference>
<protein>
    <submittedName>
        <fullName evidence="5">Beta-lactamase domain-containing protein 2</fullName>
    </submittedName>
</protein>
<evidence type="ECO:0000313" key="5">
    <source>
        <dbReference type="EMBL" id="CAL4768891.1"/>
    </source>
</evidence>
<dbReference type="EMBL" id="CAMXCT030000646">
    <property type="protein sequence ID" value="CAL4768891.1"/>
    <property type="molecule type" value="Genomic_DNA"/>
</dbReference>
<comment type="caution">
    <text evidence="4">The sequence shown here is derived from an EMBL/GenBank/DDBJ whole genome shotgun (WGS) entry which is preliminary data.</text>
</comment>
<feature type="compositionally biased region" description="Low complexity" evidence="2">
    <location>
        <begin position="179"/>
        <end position="191"/>
    </location>
</feature>
<feature type="compositionally biased region" description="Basic and acidic residues" evidence="2">
    <location>
        <begin position="356"/>
        <end position="374"/>
    </location>
</feature>
<dbReference type="EMBL" id="CAMXCT020000646">
    <property type="protein sequence ID" value="CAL1134954.1"/>
    <property type="molecule type" value="Genomic_DNA"/>
</dbReference>
<dbReference type="AlphaFoldDB" id="A0A9P1BY12"/>
<feature type="region of interest" description="Disordered" evidence="2">
    <location>
        <begin position="115"/>
        <end position="191"/>
    </location>
</feature>
<reference evidence="5 6" key="2">
    <citation type="submission" date="2024-05" db="EMBL/GenBank/DDBJ databases">
        <authorList>
            <person name="Chen Y."/>
            <person name="Shah S."/>
            <person name="Dougan E. K."/>
            <person name="Thang M."/>
            <person name="Chan C."/>
        </authorList>
    </citation>
    <scope>NUCLEOTIDE SEQUENCE [LARGE SCALE GENOMIC DNA]</scope>
</reference>
<evidence type="ECO:0000313" key="4">
    <source>
        <dbReference type="EMBL" id="CAI3981579.1"/>
    </source>
</evidence>
<sequence>MLALFRILFIFFIVLLLFVFHVNYGESDVEKKGTQATCLNCSKLNRYNINCCGDCGGHWEDFLDPTYVPPSQQQGQHQATSSTGKSSYKNRQDRQNYAYLNYTDPWYGEDWDYASDRESNHSSRSPRQRAQPPRQRQPQSQTKKPKQLPQHKGAHRPKGQGKGKGKGKPAIEPPPWSSVAPKAKTAPPTVPTPAEAKLLEIVNVLKKKDDPELQSLAKEADVLNNKNATSKLHRAVAIHGDAKTALLEARQARANLHASWRQYLDSAVETWKSFIEDFNKEDKRLEEEIGKTDAHLSAAQEALDEAKKAATAEELSDQVETIEDEEELDRTVKSSAVMRDGLNTMLNGLEQIRAKTDELGDDIGNKRQRTDDGRGQSSAMQPFGGAGR</sequence>
<evidence type="ECO:0000256" key="2">
    <source>
        <dbReference type="SAM" id="MobiDB-lite"/>
    </source>
</evidence>
<name>A0A9P1BY12_9DINO</name>
<feature type="compositionally biased region" description="Polar residues" evidence="2">
    <location>
        <begin position="69"/>
        <end position="89"/>
    </location>
</feature>
<feature type="region of interest" description="Disordered" evidence="2">
    <location>
        <begin position="66"/>
        <end position="90"/>
    </location>
</feature>
<proteinExistence type="predicted"/>
<accession>A0A9P1BY12</accession>
<evidence type="ECO:0000256" key="3">
    <source>
        <dbReference type="SAM" id="SignalP"/>
    </source>
</evidence>